<evidence type="ECO:0000256" key="1">
    <source>
        <dbReference type="ARBA" id="ARBA00023015"/>
    </source>
</evidence>
<evidence type="ECO:0000256" key="2">
    <source>
        <dbReference type="ARBA" id="ARBA00023125"/>
    </source>
</evidence>
<dbReference type="Proteomes" id="UP001500547">
    <property type="component" value="Unassembled WGS sequence"/>
</dbReference>
<protein>
    <recommendedName>
        <fullName evidence="4">HTH araC/xylS-type domain-containing protein</fullName>
    </recommendedName>
</protein>
<evidence type="ECO:0000259" key="4">
    <source>
        <dbReference type="PROSITE" id="PS01124"/>
    </source>
</evidence>
<dbReference type="InterPro" id="IPR018060">
    <property type="entry name" value="HTH_AraC"/>
</dbReference>
<organism evidence="5 6">
    <name type="scientific">Viridibacterium curvum</name>
    <dbReference type="NCBI Taxonomy" id="1101404"/>
    <lineage>
        <taxon>Bacteria</taxon>
        <taxon>Pseudomonadati</taxon>
        <taxon>Pseudomonadota</taxon>
        <taxon>Betaproteobacteria</taxon>
        <taxon>Rhodocyclales</taxon>
        <taxon>Rhodocyclaceae</taxon>
        <taxon>Viridibacterium</taxon>
    </lineage>
</organism>
<dbReference type="RefSeq" id="WP_345533088.1">
    <property type="nucleotide sequence ID" value="NZ_BAABLD010000008.1"/>
</dbReference>
<dbReference type="EMBL" id="BAABLD010000008">
    <property type="protein sequence ID" value="GAA5166178.1"/>
    <property type="molecule type" value="Genomic_DNA"/>
</dbReference>
<keyword evidence="6" id="KW-1185">Reference proteome</keyword>
<reference evidence="6" key="1">
    <citation type="journal article" date="2019" name="Int. J. Syst. Evol. Microbiol.">
        <title>The Global Catalogue of Microorganisms (GCM) 10K type strain sequencing project: providing services to taxonomists for standard genome sequencing and annotation.</title>
        <authorList>
            <consortium name="The Broad Institute Genomics Platform"/>
            <consortium name="The Broad Institute Genome Sequencing Center for Infectious Disease"/>
            <person name="Wu L."/>
            <person name="Ma J."/>
        </authorList>
    </citation>
    <scope>NUCLEOTIDE SEQUENCE [LARGE SCALE GENOMIC DNA]</scope>
    <source>
        <strain evidence="6">JCM 18715</strain>
    </source>
</reference>
<dbReference type="InterPro" id="IPR009057">
    <property type="entry name" value="Homeodomain-like_sf"/>
</dbReference>
<keyword evidence="3" id="KW-0804">Transcription</keyword>
<dbReference type="PANTHER" id="PTHR47894:SF4">
    <property type="entry name" value="HTH-TYPE TRANSCRIPTIONAL REGULATOR GADX"/>
    <property type="match status" value="1"/>
</dbReference>
<evidence type="ECO:0000256" key="3">
    <source>
        <dbReference type="ARBA" id="ARBA00023163"/>
    </source>
</evidence>
<proteinExistence type="predicted"/>
<feature type="domain" description="HTH araC/xylS-type" evidence="4">
    <location>
        <begin position="180"/>
        <end position="277"/>
    </location>
</feature>
<dbReference type="Pfam" id="PF12833">
    <property type="entry name" value="HTH_18"/>
    <property type="match status" value="1"/>
</dbReference>
<name>A0ABP9QRI8_9RHOO</name>
<sequence>MNAALPPRDLLLSRLLELSQQDGGKPCVCVRSVHAHQIKSVEIDRPTLILPLRGTKRVREHENWVQVVPGEGLLVPGARHVDMENIPESPAEPYEAVAIGLEAHVLASARQLLADVQFPAPGPLVQVPLDSLCDALFSWLDHTLRGDKVLACHAMTGVVLRLHALGYGGLLAATAPTLAQRIRDMVLADPSRDWSSPDLEAALGMSGATLRRQLAAAGTSLRDIIASARLAQALTLLISTRLPVKSVAQRVGYASAASFSKRFTERYGVEPSRVSSA</sequence>
<dbReference type="PANTHER" id="PTHR47894">
    <property type="entry name" value="HTH-TYPE TRANSCRIPTIONAL REGULATOR GADX"/>
    <property type="match status" value="1"/>
</dbReference>
<gene>
    <name evidence="5" type="ORF">GCM10025770_22870</name>
</gene>
<dbReference type="SMART" id="SM00342">
    <property type="entry name" value="HTH_ARAC"/>
    <property type="match status" value="1"/>
</dbReference>
<dbReference type="SUPFAM" id="SSF46689">
    <property type="entry name" value="Homeodomain-like"/>
    <property type="match status" value="1"/>
</dbReference>
<comment type="caution">
    <text evidence="5">The sequence shown here is derived from an EMBL/GenBank/DDBJ whole genome shotgun (WGS) entry which is preliminary data.</text>
</comment>
<evidence type="ECO:0000313" key="5">
    <source>
        <dbReference type="EMBL" id="GAA5166178.1"/>
    </source>
</evidence>
<evidence type="ECO:0000313" key="6">
    <source>
        <dbReference type="Proteomes" id="UP001500547"/>
    </source>
</evidence>
<keyword evidence="2" id="KW-0238">DNA-binding</keyword>
<keyword evidence="1" id="KW-0805">Transcription regulation</keyword>
<accession>A0ABP9QRI8</accession>
<dbReference type="Gene3D" id="1.10.10.60">
    <property type="entry name" value="Homeodomain-like"/>
    <property type="match status" value="1"/>
</dbReference>
<dbReference type="PROSITE" id="PS01124">
    <property type="entry name" value="HTH_ARAC_FAMILY_2"/>
    <property type="match status" value="1"/>
</dbReference>